<dbReference type="EMBL" id="LJBN01000111">
    <property type="protein sequence ID" value="OOQ89506.1"/>
    <property type="molecule type" value="Genomic_DNA"/>
</dbReference>
<proteinExistence type="predicted"/>
<accession>A0A1S9RVT6</accession>
<protein>
    <submittedName>
        <fullName evidence="1">Uncharacterized protein</fullName>
    </submittedName>
</protein>
<evidence type="ECO:0000313" key="2">
    <source>
        <dbReference type="Proteomes" id="UP000190744"/>
    </source>
</evidence>
<dbReference type="Proteomes" id="UP000190744">
    <property type="component" value="Unassembled WGS sequence"/>
</dbReference>
<organism evidence="1 2">
    <name type="scientific">Penicillium brasilianum</name>
    <dbReference type="NCBI Taxonomy" id="104259"/>
    <lineage>
        <taxon>Eukaryota</taxon>
        <taxon>Fungi</taxon>
        <taxon>Dikarya</taxon>
        <taxon>Ascomycota</taxon>
        <taxon>Pezizomycotina</taxon>
        <taxon>Eurotiomycetes</taxon>
        <taxon>Eurotiomycetidae</taxon>
        <taxon>Eurotiales</taxon>
        <taxon>Aspergillaceae</taxon>
        <taxon>Penicillium</taxon>
    </lineage>
</organism>
<sequence length="158" mass="17609">MSMNPTAHGSILEPCAKNLDVPLLGHKPGPHRFGGWVRKGHTLWTLRDLRLTFDARDSKTNTRRIARVSVTYGNFSVIRMDALTMLISLCKQKETNYKALLLNIAGATKNITSTHVSAVKCPLGLDAVPYSTRHQRTLYAVPERADQPLSLYAYCMPS</sequence>
<name>A0A1S9RVT6_PENBI</name>
<evidence type="ECO:0000313" key="1">
    <source>
        <dbReference type="EMBL" id="OOQ89506.1"/>
    </source>
</evidence>
<reference evidence="2" key="1">
    <citation type="submission" date="2015-09" db="EMBL/GenBank/DDBJ databases">
        <authorList>
            <person name="Fill T.P."/>
            <person name="Baretta J.F."/>
            <person name="de Almeida L.G."/>
            <person name="Rocha M."/>
            <person name="de Souza D.H."/>
            <person name="Malavazi I."/>
            <person name="Cerdeira L.T."/>
            <person name="Hong H."/>
            <person name="Samborskyy M."/>
            <person name="de Vasconcelos A.T."/>
            <person name="Leadlay P."/>
            <person name="Rodrigues-Filho E."/>
        </authorList>
    </citation>
    <scope>NUCLEOTIDE SEQUENCE [LARGE SCALE GENOMIC DNA]</scope>
    <source>
        <strain evidence="2">LaBioMMi 136</strain>
    </source>
</reference>
<gene>
    <name evidence="1" type="ORF">PEBR_08002</name>
</gene>
<comment type="caution">
    <text evidence="1">The sequence shown here is derived from an EMBL/GenBank/DDBJ whole genome shotgun (WGS) entry which is preliminary data.</text>
</comment>
<dbReference type="AlphaFoldDB" id="A0A1S9RVT6"/>